<feature type="compositionally biased region" description="Low complexity" evidence="1">
    <location>
        <begin position="1"/>
        <end position="32"/>
    </location>
</feature>
<dbReference type="AlphaFoldDB" id="A0ABD2VZ89"/>
<evidence type="ECO:0000313" key="3">
    <source>
        <dbReference type="Proteomes" id="UP001627154"/>
    </source>
</evidence>
<accession>A0ABD2VZ89</accession>
<feature type="compositionally biased region" description="Gly residues" evidence="1">
    <location>
        <begin position="42"/>
        <end position="59"/>
    </location>
</feature>
<dbReference type="Proteomes" id="UP001627154">
    <property type="component" value="Unassembled WGS sequence"/>
</dbReference>
<protein>
    <submittedName>
        <fullName evidence="2">Uncharacterized protein</fullName>
    </submittedName>
</protein>
<feature type="compositionally biased region" description="Basic residues" evidence="1">
    <location>
        <begin position="313"/>
        <end position="323"/>
    </location>
</feature>
<gene>
    <name evidence="2" type="ORF">TKK_018757</name>
</gene>
<reference evidence="2 3" key="1">
    <citation type="journal article" date="2024" name="bioRxiv">
        <title>A reference genome for Trichogramma kaykai: A tiny desert-dwelling parasitoid wasp with competing sex-ratio distorters.</title>
        <authorList>
            <person name="Culotta J."/>
            <person name="Lindsey A.R."/>
        </authorList>
    </citation>
    <scope>NUCLEOTIDE SEQUENCE [LARGE SCALE GENOMIC DNA]</scope>
    <source>
        <strain evidence="2 3">KSX58</strain>
    </source>
</reference>
<organism evidence="2 3">
    <name type="scientific">Trichogramma kaykai</name>
    <dbReference type="NCBI Taxonomy" id="54128"/>
    <lineage>
        <taxon>Eukaryota</taxon>
        <taxon>Metazoa</taxon>
        <taxon>Ecdysozoa</taxon>
        <taxon>Arthropoda</taxon>
        <taxon>Hexapoda</taxon>
        <taxon>Insecta</taxon>
        <taxon>Pterygota</taxon>
        <taxon>Neoptera</taxon>
        <taxon>Endopterygota</taxon>
        <taxon>Hymenoptera</taxon>
        <taxon>Apocrita</taxon>
        <taxon>Proctotrupomorpha</taxon>
        <taxon>Chalcidoidea</taxon>
        <taxon>Trichogrammatidae</taxon>
        <taxon>Trichogramma</taxon>
    </lineage>
</organism>
<feature type="region of interest" description="Disordered" evidence="1">
    <location>
        <begin position="1"/>
        <end position="59"/>
    </location>
</feature>
<sequence length="323" mass="36745">MTGNSSSSSSSGGDEGNNSPSSSSKGSNNPSGQRHRRNNTSSGGGGSGGPGGAGSGGGGGGGFVKDRYFKATKYGPWSYGLSIDQDCQRYRQALEWIMNFQDRVILDNESQSLIFSSRASEQAFFRATYYPWNGINCSRTLLAEWVSKAWRQMRVDYRRLRHAPNGDFMSILQTIDAPSTQEMIDEFENLFQSIMDFLKENKDHERYNQIKYVRELFYQGSVGVPWAALRYTIMTPTTFRNMINWFHSKWRSDNNRKILCTVFRHLMKSSNPPYEPPAYIPLTSTRLIPEYTPDPDQFKPKRNQSRSPSPTREHHKSKKHKEA</sequence>
<dbReference type="EMBL" id="JBJJXI010000153">
    <property type="protein sequence ID" value="KAL3385707.1"/>
    <property type="molecule type" value="Genomic_DNA"/>
</dbReference>
<evidence type="ECO:0000313" key="2">
    <source>
        <dbReference type="EMBL" id="KAL3385707.1"/>
    </source>
</evidence>
<name>A0ABD2VZ89_9HYME</name>
<evidence type="ECO:0000256" key="1">
    <source>
        <dbReference type="SAM" id="MobiDB-lite"/>
    </source>
</evidence>
<comment type="caution">
    <text evidence="2">The sequence shown here is derived from an EMBL/GenBank/DDBJ whole genome shotgun (WGS) entry which is preliminary data.</text>
</comment>
<proteinExistence type="predicted"/>
<keyword evidence="3" id="KW-1185">Reference proteome</keyword>
<feature type="region of interest" description="Disordered" evidence="1">
    <location>
        <begin position="287"/>
        <end position="323"/>
    </location>
</feature>